<evidence type="ECO:0000256" key="2">
    <source>
        <dbReference type="ARBA" id="ARBA00022692"/>
    </source>
</evidence>
<feature type="transmembrane region" description="Helical" evidence="5">
    <location>
        <begin position="12"/>
        <end position="29"/>
    </location>
</feature>
<dbReference type="PANTHER" id="PTHR10806">
    <property type="entry name" value="SIGNAL PEPTIDASE COMPLEX CATALYTIC SUBUNIT SEC11"/>
    <property type="match status" value="1"/>
</dbReference>
<dbReference type="CDD" id="cd06530">
    <property type="entry name" value="S26_SPase_I"/>
    <property type="match status" value="1"/>
</dbReference>
<dbReference type="EMBL" id="LN999010">
    <property type="protein sequence ID" value="CUX78103.1"/>
    <property type="molecule type" value="Genomic_DNA"/>
</dbReference>
<dbReference type="EC" id="3.4.21.89" evidence="7"/>
<dbReference type="RefSeq" id="WP_068577893.1">
    <property type="nucleotide sequence ID" value="NZ_CP015193.1"/>
</dbReference>
<dbReference type="Proteomes" id="UP000093069">
    <property type="component" value="Chromosome I"/>
</dbReference>
<proteinExistence type="predicted"/>
<dbReference type="GO" id="GO:0016020">
    <property type="term" value="C:membrane"/>
    <property type="evidence" value="ECO:0007669"/>
    <property type="project" value="UniProtKB-SubCell"/>
</dbReference>
<accession>A0A160VSL9</accession>
<dbReference type="PRINTS" id="PR00728">
    <property type="entry name" value="SIGNALPTASE"/>
</dbReference>
<dbReference type="GeneID" id="33323003"/>
<keyword evidence="2 5" id="KW-0812">Transmembrane</keyword>
<dbReference type="GO" id="GO:0006465">
    <property type="term" value="P:signal peptide processing"/>
    <property type="evidence" value="ECO:0007669"/>
    <property type="project" value="InterPro"/>
</dbReference>
<dbReference type="SUPFAM" id="SSF51306">
    <property type="entry name" value="LexA/Signal peptidase"/>
    <property type="match status" value="1"/>
</dbReference>
<keyword evidence="3 5" id="KW-1133">Transmembrane helix</keyword>
<dbReference type="InterPro" id="IPR019533">
    <property type="entry name" value="Peptidase_S26"/>
</dbReference>
<dbReference type="NCBIfam" id="TIGR02228">
    <property type="entry name" value="sigpep_I_arch"/>
    <property type="match status" value="1"/>
</dbReference>
<dbReference type="KEGG" id="tch:CHITON_1324"/>
<gene>
    <name evidence="6" type="ORF">A3L04_10435</name>
    <name evidence="7" type="ORF">CHITON_1324</name>
</gene>
<evidence type="ECO:0000313" key="6">
    <source>
        <dbReference type="EMBL" id="ASJ17456.1"/>
    </source>
</evidence>
<keyword evidence="4 5" id="KW-0472">Membrane</keyword>
<dbReference type="GO" id="GO:0004252">
    <property type="term" value="F:serine-type endopeptidase activity"/>
    <property type="evidence" value="ECO:0007669"/>
    <property type="project" value="InterPro"/>
</dbReference>
<dbReference type="STRING" id="54262.CHITON_1324"/>
<dbReference type="EMBL" id="CP015193">
    <property type="protein sequence ID" value="ASJ17456.1"/>
    <property type="molecule type" value="Genomic_DNA"/>
</dbReference>
<dbReference type="Gene3D" id="2.10.109.10">
    <property type="entry name" value="Umud Fragment, subunit A"/>
    <property type="match status" value="1"/>
</dbReference>
<keyword evidence="9" id="KW-1185">Reference proteome</keyword>
<dbReference type="OrthoDB" id="4822at2157"/>
<protein>
    <submittedName>
        <fullName evidence="6">S26 family signal peptidase</fullName>
    </submittedName>
    <submittedName>
        <fullName evidence="7">Signal peptidase I</fullName>
        <ecNumber evidence="7">3.4.21.89</ecNumber>
    </submittedName>
</protein>
<comment type="subcellular location">
    <subcellularLocation>
        <location evidence="1">Membrane</location>
    </subcellularLocation>
</comment>
<dbReference type="InterPro" id="IPR036286">
    <property type="entry name" value="LexA/Signal_pep-like_sf"/>
</dbReference>
<dbReference type="Proteomes" id="UP000250189">
    <property type="component" value="Chromosome"/>
</dbReference>
<dbReference type="GO" id="GO:0009003">
    <property type="term" value="F:signal peptidase activity"/>
    <property type="evidence" value="ECO:0007669"/>
    <property type="project" value="UniProtKB-EC"/>
</dbReference>
<name>A0A160VSL9_9EURY</name>
<dbReference type="AlphaFoldDB" id="A0A160VSL9"/>
<evidence type="ECO:0000256" key="5">
    <source>
        <dbReference type="SAM" id="Phobius"/>
    </source>
</evidence>
<organism evidence="7 8">
    <name type="scientific">Thermococcus chitonophagus</name>
    <dbReference type="NCBI Taxonomy" id="54262"/>
    <lineage>
        <taxon>Archaea</taxon>
        <taxon>Methanobacteriati</taxon>
        <taxon>Methanobacteriota</taxon>
        <taxon>Thermococci</taxon>
        <taxon>Thermococcales</taxon>
        <taxon>Thermococcaceae</taxon>
        <taxon>Thermococcus</taxon>
    </lineage>
</organism>
<reference evidence="7" key="1">
    <citation type="submission" date="2016-01" db="EMBL/GenBank/DDBJ databases">
        <authorList>
            <person name="Oliw E.H."/>
        </authorList>
    </citation>
    <scope>NUCLEOTIDE SEQUENCE</scope>
    <source>
        <strain evidence="7">1</strain>
    </source>
</reference>
<reference evidence="6 9" key="3">
    <citation type="submission" date="2016-04" db="EMBL/GenBank/DDBJ databases">
        <title>Complete genome sequence of Thermococcus chitonophagus type strain GC74.</title>
        <authorList>
            <person name="Oger P.M."/>
        </authorList>
    </citation>
    <scope>NUCLEOTIDE SEQUENCE [LARGE SCALE GENOMIC DNA]</scope>
    <source>
        <strain evidence="6 9">GC74</strain>
    </source>
</reference>
<evidence type="ECO:0000256" key="3">
    <source>
        <dbReference type="ARBA" id="ARBA00022989"/>
    </source>
</evidence>
<evidence type="ECO:0000313" key="9">
    <source>
        <dbReference type="Proteomes" id="UP000250189"/>
    </source>
</evidence>
<sequence>MEGAVKEVISTALIILVALGLYSGLRLVLHTNMPLVVVVSGSMEPVFYRGDVVVLEGVKPEDVKIGDVVVYKSPLAKYPIIHRVREIKEIVVNGREELCFVTWGDNNPIPDLYPTPAGVLDCVPQQAIEAKALLVIPKIGWISIKLREIFGLGG</sequence>
<evidence type="ECO:0000313" key="8">
    <source>
        <dbReference type="Proteomes" id="UP000093069"/>
    </source>
</evidence>
<dbReference type="PANTHER" id="PTHR10806:SF6">
    <property type="entry name" value="SIGNAL PEPTIDASE COMPLEX CATALYTIC SUBUNIT SEC11"/>
    <property type="match status" value="1"/>
</dbReference>
<evidence type="ECO:0000313" key="7">
    <source>
        <dbReference type="EMBL" id="CUX78103.1"/>
    </source>
</evidence>
<evidence type="ECO:0000256" key="4">
    <source>
        <dbReference type="ARBA" id="ARBA00023136"/>
    </source>
</evidence>
<dbReference type="InterPro" id="IPR001733">
    <property type="entry name" value="Peptidase_S26B"/>
</dbReference>
<keyword evidence="7" id="KW-0378">Hydrolase</keyword>
<reference evidence="8" key="2">
    <citation type="submission" date="2016-01" db="EMBL/GenBank/DDBJ databases">
        <authorList>
            <person name="Vorgias C.E."/>
        </authorList>
    </citation>
    <scope>NUCLEOTIDE SEQUENCE [LARGE SCALE GENOMIC DNA]</scope>
</reference>
<evidence type="ECO:0000256" key="1">
    <source>
        <dbReference type="ARBA" id="ARBA00004370"/>
    </source>
</evidence>